<dbReference type="SUPFAM" id="SSF52172">
    <property type="entry name" value="CheY-like"/>
    <property type="match status" value="1"/>
</dbReference>
<dbReference type="InterPro" id="IPR016032">
    <property type="entry name" value="Sig_transdc_resp-reg_C-effctor"/>
</dbReference>
<accession>A0ABU5VTN1</accession>
<feature type="domain" description="Response regulatory" evidence="8">
    <location>
        <begin position="11"/>
        <end position="125"/>
    </location>
</feature>
<gene>
    <name evidence="10" type="ORF">SHI21_09345</name>
</gene>
<dbReference type="Gene3D" id="3.40.50.2300">
    <property type="match status" value="1"/>
</dbReference>
<dbReference type="InterPro" id="IPR001789">
    <property type="entry name" value="Sig_transdc_resp-reg_receiver"/>
</dbReference>
<evidence type="ECO:0000256" key="2">
    <source>
        <dbReference type="ARBA" id="ARBA00023012"/>
    </source>
</evidence>
<dbReference type="CDD" id="cd00383">
    <property type="entry name" value="trans_reg_C"/>
    <property type="match status" value="1"/>
</dbReference>
<reference evidence="10 11" key="1">
    <citation type="submission" date="2023-11" db="EMBL/GenBank/DDBJ databases">
        <title>A Novel Polar Bacteriovorax (B. antarcticus) Isolated from the Biocrust in Antarctica.</title>
        <authorList>
            <person name="Mun W."/>
            <person name="Choi S.Y."/>
            <person name="Mitchell R.J."/>
        </authorList>
    </citation>
    <scope>NUCLEOTIDE SEQUENCE [LARGE SCALE GENOMIC DNA]</scope>
    <source>
        <strain evidence="10 11">PP10</strain>
    </source>
</reference>
<dbReference type="SMART" id="SM00862">
    <property type="entry name" value="Trans_reg_C"/>
    <property type="match status" value="1"/>
</dbReference>
<evidence type="ECO:0000256" key="4">
    <source>
        <dbReference type="ARBA" id="ARBA00023125"/>
    </source>
</evidence>
<evidence type="ECO:0000256" key="7">
    <source>
        <dbReference type="PROSITE-ProRule" id="PRU01091"/>
    </source>
</evidence>
<evidence type="ECO:0000313" key="10">
    <source>
        <dbReference type="EMBL" id="MEA9356407.1"/>
    </source>
</evidence>
<dbReference type="PROSITE" id="PS51755">
    <property type="entry name" value="OMPR_PHOB"/>
    <property type="match status" value="1"/>
</dbReference>
<keyword evidence="5" id="KW-0804">Transcription</keyword>
<dbReference type="InterPro" id="IPR001867">
    <property type="entry name" value="OmpR/PhoB-type_DNA-bd"/>
</dbReference>
<keyword evidence="3" id="KW-0805">Transcription regulation</keyword>
<dbReference type="EMBL" id="JAYGJQ010000001">
    <property type="protein sequence ID" value="MEA9356407.1"/>
    <property type="molecule type" value="Genomic_DNA"/>
</dbReference>
<dbReference type="Pfam" id="PF00072">
    <property type="entry name" value="Response_reg"/>
    <property type="match status" value="1"/>
</dbReference>
<dbReference type="PROSITE" id="PS50110">
    <property type="entry name" value="RESPONSE_REGULATORY"/>
    <property type="match status" value="1"/>
</dbReference>
<feature type="domain" description="OmpR/PhoB-type" evidence="9">
    <location>
        <begin position="150"/>
        <end position="253"/>
    </location>
</feature>
<evidence type="ECO:0000256" key="5">
    <source>
        <dbReference type="ARBA" id="ARBA00023163"/>
    </source>
</evidence>
<dbReference type="RefSeq" id="WP_323576103.1">
    <property type="nucleotide sequence ID" value="NZ_JAYGJQ010000001.1"/>
</dbReference>
<keyword evidence="1 6" id="KW-0597">Phosphoprotein</keyword>
<evidence type="ECO:0000313" key="11">
    <source>
        <dbReference type="Proteomes" id="UP001302274"/>
    </source>
</evidence>
<evidence type="ECO:0000259" key="8">
    <source>
        <dbReference type="PROSITE" id="PS50110"/>
    </source>
</evidence>
<evidence type="ECO:0000259" key="9">
    <source>
        <dbReference type="PROSITE" id="PS51755"/>
    </source>
</evidence>
<sequence>MAIVTHNTAKKILIIDDEKHIAEAIKLNLRMLGHDVLHAINGLEGLNFYSEYNPQLVIVDLMMPEIDGFGVITEIRKRDAKIPILVISAKEQVKEKIKCLSLGVDDYLSKPFDLDEFLLRVDRLLTRMEWNNSTPEGKHEIEVNEVEALGESFDFGDHTVDFKNLKAFCFKSTNPQTFDLTLQEIKILKVFFAHPNLPMTREEILETAVGYQPGVSTRTLDNFIVRFRKYFETDPKDPKFFKSVRSVGYLFDKSGEQ</sequence>
<comment type="caution">
    <text evidence="10">The sequence shown here is derived from an EMBL/GenBank/DDBJ whole genome shotgun (WGS) entry which is preliminary data.</text>
</comment>
<keyword evidence="2" id="KW-0902">Two-component regulatory system</keyword>
<dbReference type="InterPro" id="IPR039420">
    <property type="entry name" value="WalR-like"/>
</dbReference>
<proteinExistence type="predicted"/>
<organism evidence="10 11">
    <name type="scientific">Bacteriovorax antarcticus</name>
    <dbReference type="NCBI Taxonomy" id="3088717"/>
    <lineage>
        <taxon>Bacteria</taxon>
        <taxon>Pseudomonadati</taxon>
        <taxon>Bdellovibrionota</taxon>
        <taxon>Bacteriovoracia</taxon>
        <taxon>Bacteriovoracales</taxon>
        <taxon>Bacteriovoracaceae</taxon>
        <taxon>Bacteriovorax</taxon>
    </lineage>
</organism>
<keyword evidence="11" id="KW-1185">Reference proteome</keyword>
<dbReference type="Proteomes" id="UP001302274">
    <property type="component" value="Unassembled WGS sequence"/>
</dbReference>
<dbReference type="Gene3D" id="1.10.10.10">
    <property type="entry name" value="Winged helix-like DNA-binding domain superfamily/Winged helix DNA-binding domain"/>
    <property type="match status" value="1"/>
</dbReference>
<evidence type="ECO:0000256" key="6">
    <source>
        <dbReference type="PROSITE-ProRule" id="PRU00169"/>
    </source>
</evidence>
<name>A0ABU5VTN1_9BACT</name>
<dbReference type="InterPro" id="IPR011006">
    <property type="entry name" value="CheY-like_superfamily"/>
</dbReference>
<feature type="DNA-binding region" description="OmpR/PhoB-type" evidence="7">
    <location>
        <begin position="150"/>
        <end position="253"/>
    </location>
</feature>
<dbReference type="SUPFAM" id="SSF46894">
    <property type="entry name" value="C-terminal effector domain of the bipartite response regulators"/>
    <property type="match status" value="1"/>
</dbReference>
<protein>
    <submittedName>
        <fullName evidence="10">Response regulator transcription factor</fullName>
    </submittedName>
</protein>
<dbReference type="InterPro" id="IPR036388">
    <property type="entry name" value="WH-like_DNA-bd_sf"/>
</dbReference>
<evidence type="ECO:0000256" key="3">
    <source>
        <dbReference type="ARBA" id="ARBA00023015"/>
    </source>
</evidence>
<dbReference type="PANTHER" id="PTHR48111:SF21">
    <property type="entry name" value="DNA-BINDING DUAL MASTER TRANSCRIPTIONAL REGULATOR RPAA"/>
    <property type="match status" value="1"/>
</dbReference>
<evidence type="ECO:0000256" key="1">
    <source>
        <dbReference type="ARBA" id="ARBA00022553"/>
    </source>
</evidence>
<dbReference type="SMART" id="SM00448">
    <property type="entry name" value="REC"/>
    <property type="match status" value="1"/>
</dbReference>
<dbReference type="PANTHER" id="PTHR48111">
    <property type="entry name" value="REGULATOR OF RPOS"/>
    <property type="match status" value="1"/>
</dbReference>
<dbReference type="CDD" id="cd17574">
    <property type="entry name" value="REC_OmpR"/>
    <property type="match status" value="1"/>
</dbReference>
<feature type="modified residue" description="4-aspartylphosphate" evidence="6">
    <location>
        <position position="60"/>
    </location>
</feature>
<keyword evidence="4 7" id="KW-0238">DNA-binding</keyword>
<dbReference type="Pfam" id="PF00486">
    <property type="entry name" value="Trans_reg_C"/>
    <property type="match status" value="1"/>
</dbReference>